<keyword evidence="3" id="KW-0949">S-adenosyl-L-methionine</keyword>
<dbReference type="PANTHER" id="PTHR44068:SF11">
    <property type="entry name" value="GERANYL DIPHOSPHATE 2-C-METHYLTRANSFERASE"/>
    <property type="match status" value="1"/>
</dbReference>
<dbReference type="Pfam" id="PF08241">
    <property type="entry name" value="Methyltransf_11"/>
    <property type="match status" value="1"/>
</dbReference>
<name>A0A364NUT4_9PROT</name>
<evidence type="ECO:0000259" key="4">
    <source>
        <dbReference type="Pfam" id="PF08241"/>
    </source>
</evidence>
<evidence type="ECO:0000256" key="2">
    <source>
        <dbReference type="ARBA" id="ARBA00022679"/>
    </source>
</evidence>
<dbReference type="InterPro" id="IPR050447">
    <property type="entry name" value="Erg6_SMT_methyltransf"/>
</dbReference>
<dbReference type="CDD" id="cd02440">
    <property type="entry name" value="AdoMet_MTases"/>
    <property type="match status" value="1"/>
</dbReference>
<dbReference type="PROSITE" id="PS01184">
    <property type="entry name" value="UBIE_2"/>
    <property type="match status" value="1"/>
</dbReference>
<gene>
    <name evidence="5" type="ORF">CU669_16260</name>
</gene>
<dbReference type="AlphaFoldDB" id="A0A364NUT4"/>
<dbReference type="EMBL" id="PGTO01000016">
    <property type="protein sequence ID" value="RAU20826.1"/>
    <property type="molecule type" value="Genomic_DNA"/>
</dbReference>
<dbReference type="GO" id="GO:0008757">
    <property type="term" value="F:S-adenosylmethionine-dependent methyltransferase activity"/>
    <property type="evidence" value="ECO:0007669"/>
    <property type="project" value="InterPro"/>
</dbReference>
<feature type="domain" description="Methyltransferase type 11" evidence="4">
    <location>
        <begin position="51"/>
        <end position="148"/>
    </location>
</feature>
<dbReference type="Proteomes" id="UP000251075">
    <property type="component" value="Unassembled WGS sequence"/>
</dbReference>
<keyword evidence="6" id="KW-1185">Reference proteome</keyword>
<dbReference type="InterPro" id="IPR013216">
    <property type="entry name" value="Methyltransf_11"/>
</dbReference>
<dbReference type="InterPro" id="IPR029063">
    <property type="entry name" value="SAM-dependent_MTases_sf"/>
</dbReference>
<comment type="caution">
    <text evidence="5">The sequence shown here is derived from an EMBL/GenBank/DDBJ whole genome shotgun (WGS) entry which is preliminary data.</text>
</comment>
<evidence type="ECO:0000313" key="6">
    <source>
        <dbReference type="Proteomes" id="UP000251075"/>
    </source>
</evidence>
<dbReference type="OrthoDB" id="9787738at2"/>
<keyword evidence="2 5" id="KW-0808">Transferase</keyword>
<dbReference type="Gene3D" id="3.40.50.150">
    <property type="entry name" value="Vaccinia Virus protein VP39"/>
    <property type="match status" value="1"/>
</dbReference>
<evidence type="ECO:0000256" key="1">
    <source>
        <dbReference type="ARBA" id="ARBA00022603"/>
    </source>
</evidence>
<protein>
    <submittedName>
        <fullName evidence="5">SAM-dependent methyltransferase</fullName>
    </submittedName>
</protein>
<dbReference type="RefSeq" id="WP_112146628.1">
    <property type="nucleotide sequence ID" value="NZ_PGTO01000016.1"/>
</dbReference>
<organism evidence="5 6">
    <name type="scientific">Paramagnetospirillum kuznetsovii</name>
    <dbReference type="NCBI Taxonomy" id="2053833"/>
    <lineage>
        <taxon>Bacteria</taxon>
        <taxon>Pseudomonadati</taxon>
        <taxon>Pseudomonadota</taxon>
        <taxon>Alphaproteobacteria</taxon>
        <taxon>Rhodospirillales</taxon>
        <taxon>Magnetospirillaceae</taxon>
        <taxon>Paramagnetospirillum</taxon>
    </lineage>
</organism>
<accession>A0A364NUT4</accession>
<dbReference type="PANTHER" id="PTHR44068">
    <property type="entry name" value="ZGC:194242"/>
    <property type="match status" value="1"/>
</dbReference>
<evidence type="ECO:0000313" key="5">
    <source>
        <dbReference type="EMBL" id="RAU20826.1"/>
    </source>
</evidence>
<dbReference type="GO" id="GO:0032259">
    <property type="term" value="P:methylation"/>
    <property type="evidence" value="ECO:0007669"/>
    <property type="project" value="UniProtKB-KW"/>
</dbReference>
<sequence>MTLNTENFVPETHFGDWFIKSDTWKTHVLCRAMNDLQRLIPVQAGPFHKVIDVGCGFGHSFDELARRFAPKHIIGMDAVPDIQNRAQAAAARCAVPVTLHSGSASRMDFPDDEFDMVFCHQTFHHLVDPDPAMSEFFRVLKPGGILLFAESTKRYIHSLPIRLLFRHPMEVQKTAEEYIALMRQVGFDLPAERISQPYLWWSRPDIGFLEWIGLPVPAEREETLVNAIAMKPSRS</sequence>
<dbReference type="InterPro" id="IPR023576">
    <property type="entry name" value="UbiE/COQ5_MeTrFase_CS"/>
</dbReference>
<dbReference type="SUPFAM" id="SSF53335">
    <property type="entry name" value="S-adenosyl-L-methionine-dependent methyltransferases"/>
    <property type="match status" value="1"/>
</dbReference>
<keyword evidence="1 5" id="KW-0489">Methyltransferase</keyword>
<proteinExistence type="predicted"/>
<evidence type="ECO:0000256" key="3">
    <source>
        <dbReference type="ARBA" id="ARBA00022691"/>
    </source>
</evidence>
<reference evidence="5 6" key="1">
    <citation type="submission" date="2017-11" db="EMBL/GenBank/DDBJ databases">
        <title>Draft genome sequence of magnetotactic bacterium Magnetospirillum kuznetsovii LBB-42.</title>
        <authorList>
            <person name="Grouzdev D.S."/>
            <person name="Rysina M.S."/>
            <person name="Baslerov R.V."/>
            <person name="Koziaeva V."/>
        </authorList>
    </citation>
    <scope>NUCLEOTIDE SEQUENCE [LARGE SCALE GENOMIC DNA]</scope>
    <source>
        <strain evidence="5 6">LBB-42</strain>
    </source>
</reference>